<dbReference type="SUPFAM" id="SSF48403">
    <property type="entry name" value="Ankyrin repeat"/>
    <property type="match status" value="1"/>
</dbReference>
<dbReference type="Gene3D" id="1.25.40.20">
    <property type="entry name" value="Ankyrin repeat-containing domain"/>
    <property type="match status" value="1"/>
</dbReference>
<dbReference type="SMART" id="SM00248">
    <property type="entry name" value="ANK"/>
    <property type="match status" value="4"/>
</dbReference>
<sequence>MREKVNWEIEEQRRGFLRQFYDLINVWKGQLPHLRDIFRKEEIDWLLIEDVQSKENSLINFVAKTDYTDEPNVDENGKPLLRCTTALHTSNMYTVDDLFQIYNRFDVNYTNERGITHFHVACMYNRVDVIEKFLELGQDPNCLVPQTGDSPLHLVLRNGRDVVAKLLLNNGANPNSANKSGSTPLHRICQREDDDGLAEIFFDICDELNKRVQVDVRDKNNRTPLQWAVARLLPDTVDVLLDRGADLSSFVFPSESHFTKKLKPEFWDDHLKLSVVPCALDVIERLEKRGYQLNRRNALMIMNIFAYNVRLFQKPRDLDERWYDEENFKSRAKETMITPSLSLYDLIRLRPEEAEKAVKYSDYFAFQRISFQTRQQKTAITGRKRIHGALARQFQATFSRGLYFIQEHMLQESYENHKGELDEIAVEYVGTSGRTRETLIARASRTYTAMSISSSIKETPLTGLMQRERRGGHAVRSCSHRRRRCAAVPPVHIHSGSTPTTHIHTHTRAIMWRRAARAVQCRACCMKRKHTTQGSRTAFPAAAATADACLLCLFHAVRTINSTCAAAAQIPFYNARADDIIPSRSAATHNIYRRRSIGRIIYPKGLRLDVIRKIKKKEKKGNNKKNQARVRVNDFLDSLSPLGRGLNIHTKIERERECATYYAVCAVLRYYYARLRTHYVMAIMLQRRATSNDFLSPPARVRVCCGSWSSHSPTDTLQAASEASELRHHHHYYHHHHRRSLLCGSLSSVLVVYEWRCSGGADGSVLHSLLAYIAVAGLRYYICSSSRASAAAAAAAAVRAYPDLKLLMKSWNKEKSLKYFDSV</sequence>
<dbReference type="AlphaFoldDB" id="A0A6H5IL23"/>
<dbReference type="PANTHER" id="PTHR24134:SF9">
    <property type="entry name" value="ANKYRIN REPEAT AND SOCS BOX PROTEIN 8"/>
    <property type="match status" value="1"/>
</dbReference>
<evidence type="ECO:0000256" key="1">
    <source>
        <dbReference type="ARBA" id="ARBA00022737"/>
    </source>
</evidence>
<dbReference type="InterPro" id="IPR002110">
    <property type="entry name" value="Ankyrin_rpt"/>
</dbReference>
<evidence type="ECO:0000313" key="4">
    <source>
        <dbReference type="EMBL" id="CAB0038101.1"/>
    </source>
</evidence>
<organism evidence="4 5">
    <name type="scientific">Trichogramma brassicae</name>
    <dbReference type="NCBI Taxonomy" id="86971"/>
    <lineage>
        <taxon>Eukaryota</taxon>
        <taxon>Metazoa</taxon>
        <taxon>Ecdysozoa</taxon>
        <taxon>Arthropoda</taxon>
        <taxon>Hexapoda</taxon>
        <taxon>Insecta</taxon>
        <taxon>Pterygota</taxon>
        <taxon>Neoptera</taxon>
        <taxon>Endopterygota</taxon>
        <taxon>Hymenoptera</taxon>
        <taxon>Apocrita</taxon>
        <taxon>Proctotrupomorpha</taxon>
        <taxon>Chalcidoidea</taxon>
        <taxon>Trichogrammatidae</taxon>
        <taxon>Trichogramma</taxon>
    </lineage>
</organism>
<feature type="repeat" description="ANK" evidence="3">
    <location>
        <begin position="220"/>
        <end position="248"/>
    </location>
</feature>
<dbReference type="Pfam" id="PF12796">
    <property type="entry name" value="Ank_2"/>
    <property type="match status" value="1"/>
</dbReference>
<evidence type="ECO:0000256" key="2">
    <source>
        <dbReference type="ARBA" id="ARBA00023043"/>
    </source>
</evidence>
<gene>
    <name evidence="4" type="ORF">TBRA_LOCUS9893</name>
</gene>
<dbReference type="EMBL" id="CADCXV010000892">
    <property type="protein sequence ID" value="CAB0038101.1"/>
    <property type="molecule type" value="Genomic_DNA"/>
</dbReference>
<name>A0A6H5IL23_9HYME</name>
<proteinExistence type="predicted"/>
<dbReference type="InterPro" id="IPR036770">
    <property type="entry name" value="Ankyrin_rpt-contain_sf"/>
</dbReference>
<keyword evidence="2 3" id="KW-0040">ANK repeat</keyword>
<protein>
    <submittedName>
        <fullName evidence="4">Uncharacterized protein</fullName>
    </submittedName>
</protein>
<evidence type="ECO:0000256" key="3">
    <source>
        <dbReference type="PROSITE-ProRule" id="PRU00023"/>
    </source>
</evidence>
<accession>A0A6H5IL23</accession>
<keyword evidence="5" id="KW-1185">Reference proteome</keyword>
<dbReference type="OrthoDB" id="194358at2759"/>
<feature type="repeat" description="ANK" evidence="3">
    <location>
        <begin position="147"/>
        <end position="179"/>
    </location>
</feature>
<dbReference type="Proteomes" id="UP000479190">
    <property type="component" value="Unassembled WGS sequence"/>
</dbReference>
<dbReference type="PROSITE" id="PS50297">
    <property type="entry name" value="ANK_REP_REGION"/>
    <property type="match status" value="2"/>
</dbReference>
<dbReference type="PANTHER" id="PTHR24134">
    <property type="entry name" value="ANKYRIN REPEAT-CONTAINING PROTEIN DDB_G0279043"/>
    <property type="match status" value="1"/>
</dbReference>
<evidence type="ECO:0000313" key="5">
    <source>
        <dbReference type="Proteomes" id="UP000479190"/>
    </source>
</evidence>
<dbReference type="PROSITE" id="PS50088">
    <property type="entry name" value="ANK_REPEAT"/>
    <property type="match status" value="2"/>
</dbReference>
<keyword evidence="1" id="KW-0677">Repeat</keyword>
<reference evidence="4 5" key="1">
    <citation type="submission" date="2020-02" db="EMBL/GenBank/DDBJ databases">
        <authorList>
            <person name="Ferguson B K."/>
        </authorList>
    </citation>
    <scope>NUCLEOTIDE SEQUENCE [LARGE SCALE GENOMIC DNA]</scope>
</reference>